<protein>
    <submittedName>
        <fullName evidence="2">Uncharacterized protein</fullName>
    </submittedName>
</protein>
<evidence type="ECO:0000313" key="2">
    <source>
        <dbReference type="EMBL" id="KAJ7415920.1"/>
    </source>
</evidence>
<proteinExistence type="predicted"/>
<reference evidence="2" key="1">
    <citation type="submission" date="2019-10" db="EMBL/GenBank/DDBJ databases">
        <authorList>
            <person name="Soares A.E.R."/>
            <person name="Aleixo A."/>
            <person name="Schneider P."/>
            <person name="Miyaki C.Y."/>
            <person name="Schneider M.P."/>
            <person name="Mello C."/>
            <person name="Vasconcelos A.T.R."/>
        </authorList>
    </citation>
    <scope>NUCLEOTIDE SEQUENCE</scope>
    <source>
        <tissue evidence="2">Muscle</tissue>
    </source>
</reference>
<accession>A0ABQ9DAW5</accession>
<dbReference type="PANTHER" id="PTHR33395:SF22">
    <property type="entry name" value="REVERSE TRANSCRIPTASE DOMAIN-CONTAINING PROTEIN"/>
    <property type="match status" value="1"/>
</dbReference>
<feature type="region of interest" description="Disordered" evidence="1">
    <location>
        <begin position="1"/>
        <end position="53"/>
    </location>
</feature>
<evidence type="ECO:0000256" key="1">
    <source>
        <dbReference type="SAM" id="MobiDB-lite"/>
    </source>
</evidence>
<evidence type="ECO:0000313" key="3">
    <source>
        <dbReference type="Proteomes" id="UP001145742"/>
    </source>
</evidence>
<feature type="region of interest" description="Disordered" evidence="1">
    <location>
        <begin position="225"/>
        <end position="245"/>
    </location>
</feature>
<comment type="caution">
    <text evidence="2">The sequence shown here is derived from an EMBL/GenBank/DDBJ whole genome shotgun (WGS) entry which is preliminary data.</text>
</comment>
<dbReference type="EMBL" id="WHWB01033886">
    <property type="protein sequence ID" value="KAJ7415920.1"/>
    <property type="molecule type" value="Genomic_DNA"/>
</dbReference>
<organism evidence="2 3">
    <name type="scientific">Willisornis vidua</name>
    <name type="common">Xingu scale-backed antbird</name>
    <dbReference type="NCBI Taxonomy" id="1566151"/>
    <lineage>
        <taxon>Eukaryota</taxon>
        <taxon>Metazoa</taxon>
        <taxon>Chordata</taxon>
        <taxon>Craniata</taxon>
        <taxon>Vertebrata</taxon>
        <taxon>Euteleostomi</taxon>
        <taxon>Archelosauria</taxon>
        <taxon>Archosauria</taxon>
        <taxon>Dinosauria</taxon>
        <taxon>Saurischia</taxon>
        <taxon>Theropoda</taxon>
        <taxon>Coelurosauria</taxon>
        <taxon>Aves</taxon>
        <taxon>Neognathae</taxon>
        <taxon>Neoaves</taxon>
        <taxon>Telluraves</taxon>
        <taxon>Australaves</taxon>
        <taxon>Passeriformes</taxon>
        <taxon>Thamnophilidae</taxon>
        <taxon>Willisornis</taxon>
    </lineage>
</organism>
<dbReference type="Proteomes" id="UP001145742">
    <property type="component" value="Unassembled WGS sequence"/>
</dbReference>
<keyword evidence="3" id="KW-1185">Reference proteome</keyword>
<name>A0ABQ9DAW5_9PASS</name>
<sequence length="245" mass="27656">MDMIQEGSLEGAGTGWPSVPKGKPMGKKISLVEQGDSEGNQLKKESLQSAEKRAATNEEFRNIVRLCRKKIRETKAQFDMNLATSVRDNKKSFYKYINNKKGGKENLHSLLDLRGNIVNRDEKAEVRKTYFASVFTSKTGGPQDNWPLELVERDRELNRPPVFQEEILSDILNHLDPHKSMGQEGIHPRVMREMVEELAKLLFIIYYQSQFSGEVPDDCKLANVTSPQSTKRAASRTLATTGLSA</sequence>
<feature type="compositionally biased region" description="Basic and acidic residues" evidence="1">
    <location>
        <begin position="41"/>
        <end position="53"/>
    </location>
</feature>
<dbReference type="PANTHER" id="PTHR33395">
    <property type="entry name" value="TRANSCRIPTASE, PUTATIVE-RELATED-RELATED"/>
    <property type="match status" value="1"/>
</dbReference>
<gene>
    <name evidence="2" type="ORF">WISP_75283</name>
</gene>